<name>A0ABS9ZDV1_9PSED</name>
<reference evidence="2 3" key="1">
    <citation type="submission" date="2015-12" db="EMBL/GenBank/DDBJ databases">
        <title>Phylogenomics in the description of a new species in the Pseudomonas syringae group.</title>
        <authorList>
            <person name="Busquets A."/>
            <person name="Gomila M."/>
            <person name="Beiki F."/>
            <person name="Rahimian H."/>
            <person name="Mulet M."/>
            <person name="Sanchez D."/>
            <person name="Garcia-Valdes E."/>
            <person name="Lalucat J."/>
        </authorList>
    </citation>
    <scope>NUCLEOTIDE SEQUENCE [LARGE SCALE GENOMIC DNA]</scope>
    <source>
        <strain evidence="2 3">S25</strain>
    </source>
</reference>
<evidence type="ECO:0000256" key="1">
    <source>
        <dbReference type="SAM" id="SignalP"/>
    </source>
</evidence>
<dbReference type="Proteomes" id="UP001320513">
    <property type="component" value="Unassembled WGS sequence"/>
</dbReference>
<gene>
    <name evidence="2" type="ORF">AUC61_02235</name>
</gene>
<evidence type="ECO:0000313" key="3">
    <source>
        <dbReference type="Proteomes" id="UP001320513"/>
    </source>
</evidence>
<feature type="signal peptide" evidence="1">
    <location>
        <begin position="1"/>
        <end position="20"/>
    </location>
</feature>
<comment type="caution">
    <text evidence="2">The sequence shown here is derived from an EMBL/GenBank/DDBJ whole genome shotgun (WGS) entry which is preliminary data.</text>
</comment>
<protein>
    <recommendedName>
        <fullName evidence="4">Lipoprotein</fullName>
    </recommendedName>
</protein>
<dbReference type="EMBL" id="LOHG01000001">
    <property type="protein sequence ID" value="MCI8208342.1"/>
    <property type="molecule type" value="Genomic_DNA"/>
</dbReference>
<keyword evidence="3" id="KW-1185">Reference proteome</keyword>
<feature type="chain" id="PRO_5046819989" description="Lipoprotein" evidence="1">
    <location>
        <begin position="21"/>
        <end position="165"/>
    </location>
</feature>
<dbReference type="PROSITE" id="PS51257">
    <property type="entry name" value="PROKAR_LIPOPROTEIN"/>
    <property type="match status" value="1"/>
</dbReference>
<accession>A0ABS9ZDV1</accession>
<keyword evidence="1" id="KW-0732">Signal</keyword>
<dbReference type="InterPro" id="IPR021675">
    <property type="entry name" value="DUF3261"/>
</dbReference>
<evidence type="ECO:0000313" key="2">
    <source>
        <dbReference type="EMBL" id="MCI8208342.1"/>
    </source>
</evidence>
<sequence>MIRALLIASILLLTACASRAPLPVSVPNLHLPMQLHVQRQQADQRQDWLLVIQQEANGLRWSLMDPLGIPLARQQLIEGQWQADGLLPPNAEARELFAALLFALTPDSELNRNYPTAQRRGTQRIFDERWGVEYSSADTFRLIVLVGKNDRINYGISPLNSEAVQ</sequence>
<dbReference type="Pfam" id="PF11659">
    <property type="entry name" value="DUF3261"/>
    <property type="match status" value="1"/>
</dbReference>
<proteinExistence type="predicted"/>
<evidence type="ECO:0008006" key="4">
    <source>
        <dbReference type="Google" id="ProtNLM"/>
    </source>
</evidence>
<organism evidence="2 3">
    <name type="scientific">Pseudomonas maioricensis</name>
    <dbReference type="NCBI Taxonomy" id="1766623"/>
    <lineage>
        <taxon>Bacteria</taxon>
        <taxon>Pseudomonadati</taxon>
        <taxon>Pseudomonadota</taxon>
        <taxon>Gammaproteobacteria</taxon>
        <taxon>Pseudomonadales</taxon>
        <taxon>Pseudomonadaceae</taxon>
        <taxon>Pseudomonas</taxon>
    </lineage>
</organism>
<dbReference type="RefSeq" id="WP_243244266.1">
    <property type="nucleotide sequence ID" value="NZ_LOHG01000001.1"/>
</dbReference>